<protein>
    <submittedName>
        <fullName evidence="1">Uncharacterized protein</fullName>
    </submittedName>
</protein>
<proteinExistence type="predicted"/>
<gene>
    <name evidence="1" type="primary">28957565</name>
</gene>
<organism evidence="1 2">
    <name type="scientific">Fusarium oxysporum (strain Fo5176)</name>
    <name type="common">Fusarium vascular wilt</name>
    <dbReference type="NCBI Taxonomy" id="660025"/>
    <lineage>
        <taxon>Eukaryota</taxon>
        <taxon>Fungi</taxon>
        <taxon>Dikarya</taxon>
        <taxon>Ascomycota</taxon>
        <taxon>Pezizomycotina</taxon>
        <taxon>Sordariomycetes</taxon>
        <taxon>Hypocreomycetidae</taxon>
        <taxon>Hypocreales</taxon>
        <taxon>Nectriaceae</taxon>
        <taxon>Fusarium</taxon>
        <taxon>Fusarium oxysporum species complex</taxon>
    </lineage>
</organism>
<sequence>MSEMMAWTWGGVEVFGGLPRVEGNISEVISQIGERTDYGAGYIPISVPTSILPSNNSSSSSISAMCDKDVVKMVYDDVGHHGTIPQELRLPDVKHGEEFSHTQCLDARFRLSNPPLHPGTPYSNIYMPHH</sequence>
<dbReference type="VEuPathDB" id="FungiDB:FOXG_16732"/>
<evidence type="ECO:0000313" key="1">
    <source>
        <dbReference type="EnsemblFungi" id="FOXG_16732P0"/>
    </source>
</evidence>
<name>A0A0D2YJL7_FUSOF</name>
<dbReference type="Proteomes" id="UP000002489">
    <property type="component" value="Unassembled WGS sequence"/>
</dbReference>
<dbReference type="AlphaFoldDB" id="A0A0D2YJL7"/>
<accession>A0A0D2YJL7</accession>
<reference evidence="2" key="1">
    <citation type="journal article" date="2012" name="Mol. Plant Microbe Interact.">
        <title>A highly conserved effector in Fusarium oxysporum is required for full virulence on Arabidopsis.</title>
        <authorList>
            <person name="Thatcher L.F."/>
            <person name="Gardiner D.M."/>
            <person name="Kazan K."/>
            <person name="Manners J."/>
        </authorList>
    </citation>
    <scope>NUCLEOTIDE SEQUENCE [LARGE SCALE GENOMIC DNA]</scope>
    <source>
        <strain evidence="2">Fo5176</strain>
    </source>
</reference>
<evidence type="ECO:0000313" key="2">
    <source>
        <dbReference type="Proteomes" id="UP000002489"/>
    </source>
</evidence>
<reference evidence="1" key="2">
    <citation type="submission" date="2025-08" db="UniProtKB">
        <authorList>
            <consortium name="EnsemblFungi"/>
        </authorList>
    </citation>
    <scope>IDENTIFICATION</scope>
    <source>
        <strain evidence="1">4287 / CBS 123668 / FGSC 9935 / NRRL 34936</strain>
    </source>
</reference>
<dbReference type="EnsemblFungi" id="FOXG_16732T0">
    <property type="protein sequence ID" value="FOXG_16732P0"/>
    <property type="gene ID" value="FOXG_16732"/>
</dbReference>